<dbReference type="Pfam" id="PF02738">
    <property type="entry name" value="MoCoBD_1"/>
    <property type="match status" value="1"/>
</dbReference>
<accession>A0A1G8V6M3</accession>
<dbReference type="SMART" id="SM01008">
    <property type="entry name" value="Ald_Xan_dh_C"/>
    <property type="match status" value="1"/>
</dbReference>
<dbReference type="Gene3D" id="3.30.365.10">
    <property type="entry name" value="Aldehyde oxidase/xanthine dehydrogenase, molybdopterin binding domain"/>
    <property type="match status" value="4"/>
</dbReference>
<dbReference type="InterPro" id="IPR036856">
    <property type="entry name" value="Ald_Oxase/Xan_DH_a/b_sf"/>
</dbReference>
<protein>
    <submittedName>
        <fullName evidence="3">Xanthine dehydrogenase D subunit</fullName>
    </submittedName>
</protein>
<dbReference type="SUPFAM" id="SSF56003">
    <property type="entry name" value="Molybdenum cofactor-binding domain"/>
    <property type="match status" value="1"/>
</dbReference>
<dbReference type="Pfam" id="PF01315">
    <property type="entry name" value="Ald_Xan_dh_C"/>
    <property type="match status" value="1"/>
</dbReference>
<dbReference type="GO" id="GO:0016491">
    <property type="term" value="F:oxidoreductase activity"/>
    <property type="evidence" value="ECO:0007669"/>
    <property type="project" value="InterPro"/>
</dbReference>
<dbReference type="InterPro" id="IPR046867">
    <property type="entry name" value="AldOxase/xan_DH_MoCoBD2"/>
</dbReference>
<dbReference type="PANTHER" id="PTHR11908">
    <property type="entry name" value="XANTHINE DEHYDROGENASE"/>
    <property type="match status" value="1"/>
</dbReference>
<evidence type="ECO:0000313" key="4">
    <source>
        <dbReference type="Proteomes" id="UP000199155"/>
    </source>
</evidence>
<organism evidence="3 4">
    <name type="scientific">Streptomyces indicus</name>
    <dbReference type="NCBI Taxonomy" id="417292"/>
    <lineage>
        <taxon>Bacteria</taxon>
        <taxon>Bacillati</taxon>
        <taxon>Actinomycetota</taxon>
        <taxon>Actinomycetes</taxon>
        <taxon>Kitasatosporales</taxon>
        <taxon>Streptomycetaceae</taxon>
        <taxon>Streptomyces</taxon>
    </lineage>
</organism>
<dbReference type="AlphaFoldDB" id="A0A1G8V6M3"/>
<feature type="region of interest" description="Disordered" evidence="1">
    <location>
        <begin position="1"/>
        <end position="27"/>
    </location>
</feature>
<feature type="domain" description="Aldehyde oxidase/xanthine dehydrogenase a/b hammerhead" evidence="2">
    <location>
        <begin position="35"/>
        <end position="141"/>
    </location>
</feature>
<evidence type="ECO:0000256" key="1">
    <source>
        <dbReference type="SAM" id="MobiDB-lite"/>
    </source>
</evidence>
<evidence type="ECO:0000313" key="3">
    <source>
        <dbReference type="EMBL" id="SDJ60810.1"/>
    </source>
</evidence>
<dbReference type="Gene3D" id="3.90.1170.50">
    <property type="entry name" value="Aldehyde oxidase/xanthine dehydrogenase, a/b hammerhead"/>
    <property type="match status" value="1"/>
</dbReference>
<dbReference type="InterPro" id="IPR000674">
    <property type="entry name" value="Ald_Oxase/Xan_DH_a/b"/>
</dbReference>
<dbReference type="SUPFAM" id="SSF54665">
    <property type="entry name" value="CO dehydrogenase molybdoprotein N-domain-like"/>
    <property type="match status" value="1"/>
</dbReference>
<dbReference type="RefSeq" id="WP_093607581.1">
    <property type="nucleotide sequence ID" value="NZ_FNFF01000001.1"/>
</dbReference>
<reference evidence="3 4" key="1">
    <citation type="submission" date="2016-10" db="EMBL/GenBank/DDBJ databases">
        <authorList>
            <person name="de Groot N.N."/>
        </authorList>
    </citation>
    <scope>NUCLEOTIDE SEQUENCE [LARGE SCALE GENOMIC DNA]</scope>
    <source>
        <strain evidence="3 4">CGMCC 4.5727</strain>
    </source>
</reference>
<gene>
    <name evidence="3" type="ORF">SAMN05421806_1011243</name>
</gene>
<name>A0A1G8V6M3_9ACTN</name>
<dbReference type="EMBL" id="FNFF01000001">
    <property type="protein sequence ID" value="SDJ60810.1"/>
    <property type="molecule type" value="Genomic_DNA"/>
</dbReference>
<sequence length="793" mass="84554">MAGTTTGIPRDVTQGLTQGGIGESTLRPDGTLKVTGEFAYSSDMWHDEMLWGQTLRSTVAHAEIVSIDTSEALAMSGVYAVLTADDLPAAKNYGLEFRDTPVLAYGKVRHHGEPVALVAADHPETARRAAAKIKVEYKELPLITDEASATAPDAVLVHEGRDDKHSKHVPHPNIVHRQPIVRGNADEAAKRADVIVKGEYTFGMQDQAFLGPESGLAVPAEDGGIDLYVATQWLHADREQIAPCLGLPEDKVRMTMAGVGGAFGGREDISMQILASILALRTGKPVKMVYNRYESFFGHVHRHPAKLYYEHGATKDGKITHMKCKIVLDGGAYASSTVSVVGNASSLSVGPYDINDVEIEAIGLYTNNPPCGAMRGFGAVQACFAYEAQMDKLAAALDMDPVELRQINAMEQGTLMPTGQVVDSPAPVAELLRRVKARPMPPERQWESSEGADVRALPGGLSNTTHGEGVVRGVGYAVGIKNVGFSEGFDDYSTAKIRLEVINGEAVATVHTAMAEVGQGGVTVHAQIARTELGVQQVTIHPADTQVGSAGSTSAGRQTYMTGGAIKNSCELVREKVLEIGRRKFGSYHPAWANAELLLEGGKVVTDGGEVLASLVDVLEDEAVEIEEEFRHRPTEAFDLRTGQGNGHVQYAFAAHRAVVEVDTELGLVKVVELACAQDVGKALNPLSVIGQIQGGTTQGLGVAVMEEIIVDPKTAKVRNPSFTDYLLPTILDTPTIPVEYLELADPNAPYGLRGIGEAPTLSSTPAVLAAIRNATGLELTKTPVRPEHLTGT</sequence>
<dbReference type="PANTHER" id="PTHR11908:SF157">
    <property type="entry name" value="XANTHINE DEHYDROGENASE SUBUNIT D-RELATED"/>
    <property type="match status" value="1"/>
</dbReference>
<dbReference type="InterPro" id="IPR037165">
    <property type="entry name" value="AldOxase/xan_DH_Mopterin-bd_sf"/>
</dbReference>
<keyword evidence="4" id="KW-1185">Reference proteome</keyword>
<dbReference type="InterPro" id="IPR008274">
    <property type="entry name" value="AldOxase/xan_DH_MoCoBD1"/>
</dbReference>
<proteinExistence type="predicted"/>
<dbReference type="InterPro" id="IPR016208">
    <property type="entry name" value="Ald_Oxase/xanthine_DH-like"/>
</dbReference>
<dbReference type="STRING" id="417292.SAMN05421806_1011243"/>
<dbReference type="GO" id="GO:0005506">
    <property type="term" value="F:iron ion binding"/>
    <property type="evidence" value="ECO:0007669"/>
    <property type="project" value="InterPro"/>
</dbReference>
<evidence type="ECO:0000259" key="2">
    <source>
        <dbReference type="SMART" id="SM01008"/>
    </source>
</evidence>
<dbReference type="Proteomes" id="UP000199155">
    <property type="component" value="Unassembled WGS sequence"/>
</dbReference>
<dbReference type="OrthoDB" id="9758509at2"/>
<dbReference type="Pfam" id="PF20256">
    <property type="entry name" value="MoCoBD_2"/>
    <property type="match status" value="1"/>
</dbReference>